<dbReference type="Proteomes" id="UP001281761">
    <property type="component" value="Unassembled WGS sequence"/>
</dbReference>
<dbReference type="SUPFAM" id="SSF81665">
    <property type="entry name" value="Calcium ATPase, transmembrane domain M"/>
    <property type="match status" value="1"/>
</dbReference>
<evidence type="ECO:0000256" key="1">
    <source>
        <dbReference type="ARBA" id="ARBA00004651"/>
    </source>
</evidence>
<dbReference type="Gene3D" id="2.70.150.10">
    <property type="entry name" value="Calcium-transporting ATPase, cytoplasmic transduction domain A"/>
    <property type="match status" value="1"/>
</dbReference>
<feature type="domain" description="Cation-transporting P-type ATPase N-terminal" evidence="4">
    <location>
        <begin position="11"/>
        <end position="85"/>
    </location>
</feature>
<comment type="caution">
    <text evidence="5">The sequence shown here is derived from an EMBL/GenBank/DDBJ whole genome shotgun (WGS) entry which is preliminary data.</text>
</comment>
<keyword evidence="3" id="KW-1133">Transmembrane helix</keyword>
<evidence type="ECO:0000256" key="2">
    <source>
        <dbReference type="ARBA" id="ARBA00022475"/>
    </source>
</evidence>
<protein>
    <submittedName>
        <fullName evidence="5">Cation transporter/ATPase, N-terminus</fullName>
    </submittedName>
</protein>
<reference evidence="5 6" key="1">
    <citation type="journal article" date="2022" name="bioRxiv">
        <title>Genomics of Preaxostyla Flagellates Illuminates Evolutionary Transitions and the Path Towards Mitochondrial Loss.</title>
        <authorList>
            <person name="Novak L.V.F."/>
            <person name="Treitli S.C."/>
            <person name="Pyrih J."/>
            <person name="Halakuc P."/>
            <person name="Pipaliya S.V."/>
            <person name="Vacek V."/>
            <person name="Brzon O."/>
            <person name="Soukal P."/>
            <person name="Eme L."/>
            <person name="Dacks J.B."/>
            <person name="Karnkowska A."/>
            <person name="Elias M."/>
            <person name="Hampl V."/>
        </authorList>
    </citation>
    <scope>NUCLEOTIDE SEQUENCE [LARGE SCALE GENOMIC DNA]</scope>
    <source>
        <strain evidence="5">NAU3</strain>
        <tissue evidence="5">Gut</tissue>
    </source>
</reference>
<evidence type="ECO:0000256" key="3">
    <source>
        <dbReference type="SAM" id="Phobius"/>
    </source>
</evidence>
<keyword evidence="2" id="KW-1003">Cell membrane</keyword>
<comment type="subcellular location">
    <subcellularLocation>
        <location evidence="1">Cell membrane</location>
        <topology evidence="1">Multi-pass membrane protein</topology>
    </subcellularLocation>
</comment>
<dbReference type="InterPro" id="IPR050510">
    <property type="entry name" value="Cation_transp_ATPase_P-type"/>
</dbReference>
<organism evidence="5 6">
    <name type="scientific">Blattamonas nauphoetae</name>
    <dbReference type="NCBI Taxonomy" id="2049346"/>
    <lineage>
        <taxon>Eukaryota</taxon>
        <taxon>Metamonada</taxon>
        <taxon>Preaxostyla</taxon>
        <taxon>Oxymonadida</taxon>
        <taxon>Blattamonas</taxon>
    </lineage>
</organism>
<evidence type="ECO:0000313" key="5">
    <source>
        <dbReference type="EMBL" id="KAK2961257.1"/>
    </source>
</evidence>
<dbReference type="EMBL" id="JARBJD010000017">
    <property type="protein sequence ID" value="KAK2961257.1"/>
    <property type="molecule type" value="Genomic_DNA"/>
</dbReference>
<feature type="transmembrane region" description="Helical" evidence="3">
    <location>
        <begin position="69"/>
        <end position="87"/>
    </location>
</feature>
<dbReference type="Gene3D" id="1.20.1110.10">
    <property type="entry name" value="Calcium-transporting ATPase, transmembrane domain"/>
    <property type="match status" value="1"/>
</dbReference>
<accession>A0ABQ9YBW9</accession>
<sequence length="89" mass="10218">MNTEETHAVTNWHAVPVEDVCTSLQTHIEVGLSHEEARKRLERDGPNKLPDAKKTPAIIILLRQFHNPLIYLLIAVMIFCFVLQDWVCV</sequence>
<evidence type="ECO:0000259" key="4">
    <source>
        <dbReference type="SMART" id="SM00831"/>
    </source>
</evidence>
<dbReference type="Pfam" id="PF00690">
    <property type="entry name" value="Cation_ATPase_N"/>
    <property type="match status" value="1"/>
</dbReference>
<keyword evidence="3" id="KW-0472">Membrane</keyword>
<gene>
    <name evidence="5" type="ORF">BLNAU_3703</name>
</gene>
<name>A0ABQ9YBW9_9EUKA</name>
<dbReference type="InterPro" id="IPR023298">
    <property type="entry name" value="ATPase_P-typ_TM_dom_sf"/>
</dbReference>
<dbReference type="PANTHER" id="PTHR43294">
    <property type="entry name" value="SODIUM/POTASSIUM-TRANSPORTING ATPASE SUBUNIT ALPHA"/>
    <property type="match status" value="1"/>
</dbReference>
<dbReference type="PANTHER" id="PTHR43294:SF21">
    <property type="entry name" value="CATION TRANSPORTING ATPASE"/>
    <property type="match status" value="1"/>
</dbReference>
<keyword evidence="6" id="KW-1185">Reference proteome</keyword>
<dbReference type="InterPro" id="IPR004014">
    <property type="entry name" value="ATPase_P-typ_cation-transptr_N"/>
</dbReference>
<proteinExistence type="predicted"/>
<evidence type="ECO:0000313" key="6">
    <source>
        <dbReference type="Proteomes" id="UP001281761"/>
    </source>
</evidence>
<keyword evidence="3" id="KW-0812">Transmembrane</keyword>
<dbReference type="SMART" id="SM00831">
    <property type="entry name" value="Cation_ATPase_N"/>
    <property type="match status" value="1"/>
</dbReference>